<evidence type="ECO:0000256" key="1">
    <source>
        <dbReference type="SAM" id="Phobius"/>
    </source>
</evidence>
<comment type="caution">
    <text evidence="2">The sequence shown here is derived from an EMBL/GenBank/DDBJ whole genome shotgun (WGS) entry which is preliminary data.</text>
</comment>
<dbReference type="AlphaFoldDB" id="A0A2T3HSF2"/>
<evidence type="ECO:0000313" key="2">
    <source>
        <dbReference type="EMBL" id="PST95760.1"/>
    </source>
</evidence>
<organism evidence="2 3">
    <name type="scientific">Photobacterium aquimaris</name>
    <dbReference type="NCBI Taxonomy" id="512643"/>
    <lineage>
        <taxon>Bacteria</taxon>
        <taxon>Pseudomonadati</taxon>
        <taxon>Pseudomonadota</taxon>
        <taxon>Gammaproteobacteria</taxon>
        <taxon>Vibrionales</taxon>
        <taxon>Vibrionaceae</taxon>
        <taxon>Photobacterium</taxon>
    </lineage>
</organism>
<accession>A0A2T3HSF2</accession>
<reference evidence="2 3" key="1">
    <citation type="submission" date="2018-03" db="EMBL/GenBank/DDBJ databases">
        <title>Whole genome sequencing of Histamine producing bacteria.</title>
        <authorList>
            <person name="Butler K."/>
        </authorList>
    </citation>
    <scope>NUCLEOTIDE SEQUENCE [LARGE SCALE GENOMIC DNA]</scope>
    <source>
        <strain evidence="2 3">DSM 23343</strain>
    </source>
</reference>
<dbReference type="EMBL" id="PYLY01000086">
    <property type="protein sequence ID" value="PST95760.1"/>
    <property type="molecule type" value="Genomic_DNA"/>
</dbReference>
<keyword evidence="1" id="KW-1133">Transmembrane helix</keyword>
<evidence type="ECO:0000313" key="3">
    <source>
        <dbReference type="Proteomes" id="UP000241858"/>
    </source>
</evidence>
<dbReference type="Proteomes" id="UP000241858">
    <property type="component" value="Unassembled WGS sequence"/>
</dbReference>
<keyword evidence="1" id="KW-0472">Membrane</keyword>
<proteinExistence type="predicted"/>
<sequence length="104" mass="11833">MVANAQNSVSYLRIESQITDYRDQVIELRQLAKRQQDAKQITKFQHTLSQVPTLLIRIDELSNQQATFSGGESVVSKYGMMISYMTALALELLSWLFVCVICSK</sequence>
<keyword evidence="1" id="KW-0812">Transmembrane</keyword>
<feature type="transmembrane region" description="Helical" evidence="1">
    <location>
        <begin position="81"/>
        <end position="102"/>
    </location>
</feature>
<name>A0A2T3HSF2_9GAMM</name>
<protein>
    <submittedName>
        <fullName evidence="2">Uncharacterized protein</fullName>
    </submittedName>
</protein>
<gene>
    <name evidence="2" type="ORF">C0W81_20230</name>
</gene>